<gene>
    <name evidence="2" type="ORF">R1sor_022099</name>
</gene>
<dbReference type="EMBL" id="JBJQOH010000007">
    <property type="protein sequence ID" value="KAL3679143.1"/>
    <property type="molecule type" value="Genomic_DNA"/>
</dbReference>
<proteinExistence type="predicted"/>
<protein>
    <submittedName>
        <fullName evidence="2">Uncharacterized protein</fullName>
    </submittedName>
</protein>
<feature type="compositionally biased region" description="Basic and acidic residues" evidence="1">
    <location>
        <begin position="113"/>
        <end position="138"/>
    </location>
</feature>
<organism evidence="2 3">
    <name type="scientific">Riccia sorocarpa</name>
    <dbReference type="NCBI Taxonomy" id="122646"/>
    <lineage>
        <taxon>Eukaryota</taxon>
        <taxon>Viridiplantae</taxon>
        <taxon>Streptophyta</taxon>
        <taxon>Embryophyta</taxon>
        <taxon>Marchantiophyta</taxon>
        <taxon>Marchantiopsida</taxon>
        <taxon>Marchantiidae</taxon>
        <taxon>Marchantiales</taxon>
        <taxon>Ricciaceae</taxon>
        <taxon>Riccia</taxon>
    </lineage>
</organism>
<accession>A0ABD3GIX3</accession>
<sequence>MNSSCDAPVPDKLSRPSRVVTVLLPLLRLPLPRCCLPLFLHYSKTPKSNLLIAVTLEDSARNSPMDRPGHNTSYRSAQARNSKERREHEDRLGTRRREGVNGGGFDEPEEEEGRAIRKTRTETGKPIADRVDRRKQMETDQTADDDDDCERREQSGSKRRVGKTIWREAVWL</sequence>
<evidence type="ECO:0000313" key="2">
    <source>
        <dbReference type="EMBL" id="KAL3679143.1"/>
    </source>
</evidence>
<evidence type="ECO:0000256" key="1">
    <source>
        <dbReference type="SAM" id="MobiDB-lite"/>
    </source>
</evidence>
<evidence type="ECO:0000313" key="3">
    <source>
        <dbReference type="Proteomes" id="UP001633002"/>
    </source>
</evidence>
<comment type="caution">
    <text evidence="2">The sequence shown here is derived from an EMBL/GenBank/DDBJ whole genome shotgun (WGS) entry which is preliminary data.</text>
</comment>
<dbReference type="Proteomes" id="UP001633002">
    <property type="component" value="Unassembled WGS sequence"/>
</dbReference>
<name>A0ABD3GIX3_9MARC</name>
<feature type="compositionally biased region" description="Basic and acidic residues" evidence="1">
    <location>
        <begin position="81"/>
        <end position="99"/>
    </location>
</feature>
<feature type="region of interest" description="Disordered" evidence="1">
    <location>
        <begin position="60"/>
        <end position="163"/>
    </location>
</feature>
<feature type="compositionally biased region" description="Polar residues" evidence="1">
    <location>
        <begin position="70"/>
        <end position="80"/>
    </location>
</feature>
<keyword evidence="3" id="KW-1185">Reference proteome</keyword>
<dbReference type="AlphaFoldDB" id="A0ABD3GIX3"/>
<reference evidence="2 3" key="1">
    <citation type="submission" date="2024-09" db="EMBL/GenBank/DDBJ databases">
        <title>Chromosome-scale assembly of Riccia sorocarpa.</title>
        <authorList>
            <person name="Paukszto L."/>
        </authorList>
    </citation>
    <scope>NUCLEOTIDE SEQUENCE [LARGE SCALE GENOMIC DNA]</scope>
    <source>
        <strain evidence="2">LP-2024</strain>
        <tissue evidence="2">Aerial parts of the thallus</tissue>
    </source>
</reference>